<dbReference type="Proteomes" id="UP001385951">
    <property type="component" value="Unassembled WGS sequence"/>
</dbReference>
<sequence length="220" mass="25050">MERMNGAIESAWETNSQADKSVKTAATANIPPSTGFRTPFVNSSRWADVGRISATYNPENSKKKDPGELFSDTALFDNFLKKYDPYPDWGANEPVPIERREIEAIFIQLFEVFGFQYDNTRNMFDYFLKLLDSRASRMGPIQALRSLHADYIGGINSNFRKWYFAAQLDIDDANASTSETEKPKKKTIHSLEDAERQCVATITTMPLMLMAQFKMLLLAF</sequence>
<comment type="caution">
    <text evidence="2">The sequence shown here is derived from an EMBL/GenBank/DDBJ whole genome shotgun (WGS) entry which is preliminary data.</text>
</comment>
<keyword evidence="3" id="KW-1185">Reference proteome</keyword>
<evidence type="ECO:0000256" key="1">
    <source>
        <dbReference type="SAM" id="MobiDB-lite"/>
    </source>
</evidence>
<evidence type="ECO:0000313" key="3">
    <source>
        <dbReference type="Proteomes" id="UP001385951"/>
    </source>
</evidence>
<feature type="compositionally biased region" description="Polar residues" evidence="1">
    <location>
        <begin position="12"/>
        <end position="36"/>
    </location>
</feature>
<protein>
    <submittedName>
        <fullName evidence="2">Uncharacterized protein</fullName>
    </submittedName>
</protein>
<proteinExistence type="predicted"/>
<dbReference type="AlphaFoldDB" id="A0AAW0G5B9"/>
<feature type="region of interest" description="Disordered" evidence="1">
    <location>
        <begin position="1"/>
        <end position="36"/>
    </location>
</feature>
<dbReference type="EMBL" id="JASBNA010000015">
    <property type="protein sequence ID" value="KAK7686909.1"/>
    <property type="molecule type" value="Genomic_DNA"/>
</dbReference>
<evidence type="ECO:0000313" key="2">
    <source>
        <dbReference type="EMBL" id="KAK7686909.1"/>
    </source>
</evidence>
<name>A0AAW0G5B9_9APHY</name>
<gene>
    <name evidence="2" type="ORF">QCA50_009986</name>
</gene>
<reference evidence="2 3" key="1">
    <citation type="submission" date="2022-09" db="EMBL/GenBank/DDBJ databases">
        <authorList>
            <person name="Palmer J.M."/>
        </authorList>
    </citation>
    <scope>NUCLEOTIDE SEQUENCE [LARGE SCALE GENOMIC DNA]</scope>
    <source>
        <strain evidence="2 3">DSM 7382</strain>
    </source>
</reference>
<accession>A0AAW0G5B9</accession>
<organism evidence="2 3">
    <name type="scientific">Cerrena zonata</name>
    <dbReference type="NCBI Taxonomy" id="2478898"/>
    <lineage>
        <taxon>Eukaryota</taxon>
        <taxon>Fungi</taxon>
        <taxon>Dikarya</taxon>
        <taxon>Basidiomycota</taxon>
        <taxon>Agaricomycotina</taxon>
        <taxon>Agaricomycetes</taxon>
        <taxon>Polyporales</taxon>
        <taxon>Cerrenaceae</taxon>
        <taxon>Cerrena</taxon>
    </lineage>
</organism>